<dbReference type="SUPFAM" id="SSF55729">
    <property type="entry name" value="Acyl-CoA N-acyltransferases (Nat)"/>
    <property type="match status" value="1"/>
</dbReference>
<dbReference type="Proteomes" id="UP000287872">
    <property type="component" value="Unassembled WGS sequence"/>
</dbReference>
<keyword evidence="2" id="KW-0808">Transferase</keyword>
<dbReference type="OrthoDB" id="9795206at2"/>
<proteinExistence type="predicted"/>
<evidence type="ECO:0000259" key="1">
    <source>
        <dbReference type="PROSITE" id="PS51186"/>
    </source>
</evidence>
<dbReference type="InterPro" id="IPR016181">
    <property type="entry name" value="Acyl_CoA_acyltransferase"/>
</dbReference>
<dbReference type="GO" id="GO:0016747">
    <property type="term" value="F:acyltransferase activity, transferring groups other than amino-acyl groups"/>
    <property type="evidence" value="ECO:0007669"/>
    <property type="project" value="InterPro"/>
</dbReference>
<dbReference type="RefSeq" id="WP_125005847.1">
    <property type="nucleotide sequence ID" value="NZ_BHYK01000043.1"/>
</dbReference>
<dbReference type="EMBL" id="BHYK01000043">
    <property type="protein sequence ID" value="GCD12840.1"/>
    <property type="molecule type" value="Genomic_DNA"/>
</dbReference>
<dbReference type="PANTHER" id="PTHR43415">
    <property type="entry name" value="SPERMIDINE N(1)-ACETYLTRANSFERASE"/>
    <property type="match status" value="1"/>
</dbReference>
<dbReference type="AlphaFoldDB" id="A0A401UTG0"/>
<accession>A0A401UTG0</accession>
<gene>
    <name evidence="2" type="ORF">Ctaglu_44630</name>
</gene>
<comment type="caution">
    <text evidence="2">The sequence shown here is derived from an EMBL/GenBank/DDBJ whole genome shotgun (WGS) entry which is preliminary data.</text>
</comment>
<evidence type="ECO:0000313" key="2">
    <source>
        <dbReference type="EMBL" id="GCD12840.1"/>
    </source>
</evidence>
<evidence type="ECO:0000313" key="3">
    <source>
        <dbReference type="Proteomes" id="UP000287872"/>
    </source>
</evidence>
<name>A0A401UTG0_9CLOT</name>
<dbReference type="PROSITE" id="PS51186">
    <property type="entry name" value="GNAT"/>
    <property type="match status" value="1"/>
</dbReference>
<dbReference type="Pfam" id="PF13302">
    <property type="entry name" value="Acetyltransf_3"/>
    <property type="match status" value="1"/>
</dbReference>
<dbReference type="PANTHER" id="PTHR43415:SF3">
    <property type="entry name" value="GNAT-FAMILY ACETYLTRANSFERASE"/>
    <property type="match status" value="1"/>
</dbReference>
<dbReference type="Gene3D" id="3.40.630.30">
    <property type="match status" value="1"/>
</dbReference>
<reference evidence="2 3" key="1">
    <citation type="submission" date="2018-11" db="EMBL/GenBank/DDBJ databases">
        <title>Genome sequencing and assembly of Clostridium tagluense strain A121.</title>
        <authorList>
            <person name="Murakami T."/>
            <person name="Segawa T."/>
            <person name="Shcherbakova V.A."/>
            <person name="Mori H."/>
            <person name="Yoshimura Y."/>
        </authorList>
    </citation>
    <scope>NUCLEOTIDE SEQUENCE [LARGE SCALE GENOMIC DNA]</scope>
    <source>
        <strain evidence="2 3">A121</strain>
    </source>
</reference>
<sequence>MLKGNKVLLRSVERRDLNIFYDIWCDEEVRKLDGNFILPPSKEDILNNFNKFVNIDKKYVSIVNEKGVVVGYITYKESSVCKNVYVLGIAIGQNFWNRGYGQDSIKALLKYLFMDMAAHRVELEVLDFNLRAIQCYKKCGFLEEGKKRKACFSYGDYRDVITMGILRDEFIKGILQINLYS</sequence>
<dbReference type="InterPro" id="IPR000182">
    <property type="entry name" value="GNAT_dom"/>
</dbReference>
<protein>
    <submittedName>
        <fullName evidence="2">Acetyltransferase</fullName>
    </submittedName>
</protein>
<organism evidence="2 3">
    <name type="scientific">Clostridium tagluense</name>
    <dbReference type="NCBI Taxonomy" id="360422"/>
    <lineage>
        <taxon>Bacteria</taxon>
        <taxon>Bacillati</taxon>
        <taxon>Bacillota</taxon>
        <taxon>Clostridia</taxon>
        <taxon>Eubacteriales</taxon>
        <taxon>Clostridiaceae</taxon>
        <taxon>Clostridium</taxon>
    </lineage>
</organism>
<feature type="domain" description="N-acetyltransferase" evidence="1">
    <location>
        <begin position="7"/>
        <end position="164"/>
    </location>
</feature>
<keyword evidence="3" id="KW-1185">Reference proteome</keyword>